<comment type="caution">
    <text evidence="1">The sequence shown here is derived from an EMBL/GenBank/DDBJ whole genome shotgun (WGS) entry which is preliminary data.</text>
</comment>
<gene>
    <name evidence="1" type="ORF">OQ273_03170</name>
</gene>
<dbReference type="Gene3D" id="2.160.20.80">
    <property type="entry name" value="E3 ubiquitin-protein ligase SopA"/>
    <property type="match status" value="1"/>
</dbReference>
<evidence type="ECO:0000313" key="2">
    <source>
        <dbReference type="Proteomes" id="UP001151234"/>
    </source>
</evidence>
<protein>
    <recommendedName>
        <fullName evidence="3">Pentapeptide repeat-containing protein</fullName>
    </recommendedName>
</protein>
<organism evidence="1 2">
    <name type="scientific">Hoeflea prorocentri</name>
    <dbReference type="NCBI Taxonomy" id="1922333"/>
    <lineage>
        <taxon>Bacteria</taxon>
        <taxon>Pseudomonadati</taxon>
        <taxon>Pseudomonadota</taxon>
        <taxon>Alphaproteobacteria</taxon>
        <taxon>Hyphomicrobiales</taxon>
        <taxon>Rhizobiaceae</taxon>
        <taxon>Hoeflea</taxon>
    </lineage>
</organism>
<name>A0A9X3UFI2_9HYPH</name>
<accession>A0A9X3UFI2</accession>
<dbReference type="RefSeq" id="WP_267989025.1">
    <property type="nucleotide sequence ID" value="NZ_JAPJZI010000001.1"/>
</dbReference>
<reference evidence="1" key="1">
    <citation type="submission" date="2022-11" db="EMBL/GenBank/DDBJ databases">
        <title>Draft genome sequence of Hoeflea poritis E7-10 and Hoeflea prorocentri PM5-8, separated from scleractinian coral Porites lutea and marine dinoflagellate.</title>
        <authorList>
            <person name="Zhang G."/>
            <person name="Wei Q."/>
            <person name="Cai L."/>
        </authorList>
    </citation>
    <scope>NUCLEOTIDE SEQUENCE</scope>
    <source>
        <strain evidence="1">PM5-8</strain>
    </source>
</reference>
<dbReference type="Proteomes" id="UP001151234">
    <property type="component" value="Unassembled WGS sequence"/>
</dbReference>
<evidence type="ECO:0008006" key="3">
    <source>
        <dbReference type="Google" id="ProtNLM"/>
    </source>
</evidence>
<proteinExistence type="predicted"/>
<sequence>MTSVAGLLADFQRPWRHGEHVDATGLVIEEPLVLDGLTVRGIDLSGAKLKGGLSARRTRFRGLAWLCNAEVQGQCDLTGAHFRTDFRADGLTADKTVLDDCVVQGVLSLAGSNLDSLSVRNALIMAHMTLEDAHIAGISDMTGAELLGGFWAAGGKLGPLELHGTEISGRVRLTDRQTASA</sequence>
<dbReference type="EMBL" id="JAPJZI010000001">
    <property type="protein sequence ID" value="MDA5397566.1"/>
    <property type="molecule type" value="Genomic_DNA"/>
</dbReference>
<keyword evidence="2" id="KW-1185">Reference proteome</keyword>
<dbReference type="AlphaFoldDB" id="A0A9X3UFI2"/>
<evidence type="ECO:0000313" key="1">
    <source>
        <dbReference type="EMBL" id="MDA5397566.1"/>
    </source>
</evidence>